<reference evidence="1" key="1">
    <citation type="journal article" date="2021" name="Genome Biol. Evol.">
        <title>A High-Quality Reference Genome for a Parasitic Bivalve with Doubly Uniparental Inheritance (Bivalvia: Unionida).</title>
        <authorList>
            <person name="Smith C.H."/>
        </authorList>
    </citation>
    <scope>NUCLEOTIDE SEQUENCE</scope>
    <source>
        <strain evidence="1">CHS0354</strain>
    </source>
</reference>
<sequence length="117" mass="13315">MITNPVSNRSNTHRSKLVRCDILGPRTYAQIFCKSNTRTNIKDLARLINKASMTILPSINRDNSLETNSPSKRDIGDEAVYTQVFYDFSGRSRHNTSSHQTDKFITIINLPSRLLTD</sequence>
<evidence type="ECO:0000313" key="2">
    <source>
        <dbReference type="Proteomes" id="UP001195483"/>
    </source>
</evidence>
<protein>
    <submittedName>
        <fullName evidence="1">Uncharacterized protein</fullName>
    </submittedName>
</protein>
<name>A0AAE0VT08_9BIVA</name>
<reference evidence="1" key="3">
    <citation type="submission" date="2023-05" db="EMBL/GenBank/DDBJ databases">
        <authorList>
            <person name="Smith C.H."/>
        </authorList>
    </citation>
    <scope>NUCLEOTIDE SEQUENCE</scope>
    <source>
        <strain evidence="1">CHS0354</strain>
        <tissue evidence="1">Mantle</tissue>
    </source>
</reference>
<dbReference type="Proteomes" id="UP001195483">
    <property type="component" value="Unassembled WGS sequence"/>
</dbReference>
<reference evidence="1" key="2">
    <citation type="journal article" date="2021" name="Genome Biol. Evol.">
        <title>Developing a high-quality reference genome for a parasitic bivalve with doubly uniparental inheritance (Bivalvia: Unionida).</title>
        <authorList>
            <person name="Smith C.H."/>
        </authorList>
    </citation>
    <scope>NUCLEOTIDE SEQUENCE</scope>
    <source>
        <strain evidence="1">CHS0354</strain>
        <tissue evidence="1">Mantle</tissue>
    </source>
</reference>
<gene>
    <name evidence="1" type="ORF">CHS0354_014455</name>
</gene>
<evidence type="ECO:0000313" key="1">
    <source>
        <dbReference type="EMBL" id="KAK3587940.1"/>
    </source>
</evidence>
<proteinExistence type="predicted"/>
<dbReference type="EMBL" id="JAEAOA010000895">
    <property type="protein sequence ID" value="KAK3587940.1"/>
    <property type="molecule type" value="Genomic_DNA"/>
</dbReference>
<accession>A0AAE0VT08</accession>
<dbReference type="AlphaFoldDB" id="A0AAE0VT08"/>
<organism evidence="1 2">
    <name type="scientific">Potamilus streckersoni</name>
    <dbReference type="NCBI Taxonomy" id="2493646"/>
    <lineage>
        <taxon>Eukaryota</taxon>
        <taxon>Metazoa</taxon>
        <taxon>Spiralia</taxon>
        <taxon>Lophotrochozoa</taxon>
        <taxon>Mollusca</taxon>
        <taxon>Bivalvia</taxon>
        <taxon>Autobranchia</taxon>
        <taxon>Heteroconchia</taxon>
        <taxon>Palaeoheterodonta</taxon>
        <taxon>Unionida</taxon>
        <taxon>Unionoidea</taxon>
        <taxon>Unionidae</taxon>
        <taxon>Ambleminae</taxon>
        <taxon>Lampsilini</taxon>
        <taxon>Potamilus</taxon>
    </lineage>
</organism>
<keyword evidence="2" id="KW-1185">Reference proteome</keyword>
<comment type="caution">
    <text evidence="1">The sequence shown here is derived from an EMBL/GenBank/DDBJ whole genome shotgun (WGS) entry which is preliminary data.</text>
</comment>